<reference evidence="1" key="1">
    <citation type="submission" date="2023-03" db="EMBL/GenBank/DDBJ databases">
        <title>Massive genome expansion in bonnet fungi (Mycena s.s.) driven by repeated elements and novel gene families across ecological guilds.</title>
        <authorList>
            <consortium name="Lawrence Berkeley National Laboratory"/>
            <person name="Harder C.B."/>
            <person name="Miyauchi S."/>
            <person name="Viragh M."/>
            <person name="Kuo A."/>
            <person name="Thoen E."/>
            <person name="Andreopoulos B."/>
            <person name="Lu D."/>
            <person name="Skrede I."/>
            <person name="Drula E."/>
            <person name="Henrissat B."/>
            <person name="Morin E."/>
            <person name="Kohler A."/>
            <person name="Barry K."/>
            <person name="LaButti K."/>
            <person name="Morin E."/>
            <person name="Salamov A."/>
            <person name="Lipzen A."/>
            <person name="Mereny Z."/>
            <person name="Hegedus B."/>
            <person name="Baldrian P."/>
            <person name="Stursova M."/>
            <person name="Weitz H."/>
            <person name="Taylor A."/>
            <person name="Grigoriev I.V."/>
            <person name="Nagy L.G."/>
            <person name="Martin F."/>
            <person name="Kauserud H."/>
        </authorList>
    </citation>
    <scope>NUCLEOTIDE SEQUENCE</scope>
    <source>
        <strain evidence="1">9144</strain>
    </source>
</reference>
<name>A0AAD6Y2V6_9AGAR</name>
<proteinExistence type="predicted"/>
<organism evidence="1 2">
    <name type="scientific">Mycena pura</name>
    <dbReference type="NCBI Taxonomy" id="153505"/>
    <lineage>
        <taxon>Eukaryota</taxon>
        <taxon>Fungi</taxon>
        <taxon>Dikarya</taxon>
        <taxon>Basidiomycota</taxon>
        <taxon>Agaricomycotina</taxon>
        <taxon>Agaricomycetes</taxon>
        <taxon>Agaricomycetidae</taxon>
        <taxon>Agaricales</taxon>
        <taxon>Marasmiineae</taxon>
        <taxon>Mycenaceae</taxon>
        <taxon>Mycena</taxon>
    </lineage>
</organism>
<comment type="caution">
    <text evidence="1">The sequence shown here is derived from an EMBL/GenBank/DDBJ whole genome shotgun (WGS) entry which is preliminary data.</text>
</comment>
<keyword evidence="2" id="KW-1185">Reference proteome</keyword>
<gene>
    <name evidence="1" type="ORF">GGX14DRAFT_401866</name>
</gene>
<sequence>MNFTPSAFCIRRRQRRYLSDLNVPLSRLELPSRSRLKGLDLRRELLRRNPSRPGTACRAASLARHYHLNFPSHRRSSTALSKTGPGCGSTRQAAHPQAAALARARHQTGHGVARINWNDGSPDVQVVGLVNKQPLQQWLKQAGDWDRFMSSAFNDGCHYVNKYKVLAKISSSVNEVRLDVADGSINNIIHAIVAATIILRGHSSVAWLGIEDSSPDHDPVTMASMSGQWWVGASSVALAECRGDALPQRRLVGAGDRQASAIVCAHQASDGLLCVGVVPPHLEMTPLPRRGARRSEFRHMRDGKGARRRTRVRVVAWSFWAGAAVRRATRDRRGAEAHPQAQAAVRMRCCVDAAAALSKRVSPRREGSHMRTYPGVHSRTETFNLSSHYALKCSGIELDGAAGRACQWYVPVRAHPQDGRAELSGSTAFSSQKKATIHFSGAVFQSCGALGSSRTRTWSGHAAVFTFKPLLKLPPPPIHQLQSATFSSMLSLLLVNAPPLSLIIQYPKGQQTRKIVESL</sequence>
<evidence type="ECO:0000313" key="1">
    <source>
        <dbReference type="EMBL" id="KAJ7198499.1"/>
    </source>
</evidence>
<dbReference type="AlphaFoldDB" id="A0AAD6Y2V6"/>
<accession>A0AAD6Y2V6</accession>
<evidence type="ECO:0000313" key="2">
    <source>
        <dbReference type="Proteomes" id="UP001219525"/>
    </source>
</evidence>
<dbReference type="Proteomes" id="UP001219525">
    <property type="component" value="Unassembled WGS sequence"/>
</dbReference>
<protein>
    <submittedName>
        <fullName evidence="1">Uncharacterized protein</fullName>
    </submittedName>
</protein>
<dbReference type="EMBL" id="JARJCW010000072">
    <property type="protein sequence ID" value="KAJ7198499.1"/>
    <property type="molecule type" value="Genomic_DNA"/>
</dbReference>